<protein>
    <submittedName>
        <fullName evidence="2">Glutathione S-transferase</fullName>
        <ecNumber evidence="2">2.5.1.18</ecNumber>
    </submittedName>
</protein>
<keyword evidence="3" id="KW-1185">Reference proteome</keyword>
<evidence type="ECO:0000313" key="3">
    <source>
        <dbReference type="Proteomes" id="UP000531216"/>
    </source>
</evidence>
<dbReference type="GO" id="GO:0004364">
    <property type="term" value="F:glutathione transferase activity"/>
    <property type="evidence" value="ECO:0007669"/>
    <property type="project" value="UniProtKB-EC"/>
</dbReference>
<dbReference type="InterPro" id="IPR036249">
    <property type="entry name" value="Thioredoxin-like_sf"/>
</dbReference>
<proteinExistence type="predicted"/>
<evidence type="ECO:0000313" key="2">
    <source>
        <dbReference type="EMBL" id="MBB3936432.1"/>
    </source>
</evidence>
<dbReference type="InterPro" id="IPR004045">
    <property type="entry name" value="Glutathione_S-Trfase_N"/>
</dbReference>
<feature type="domain" description="GST N-terminal" evidence="1">
    <location>
        <begin position="1"/>
        <end position="79"/>
    </location>
</feature>
<dbReference type="Gene3D" id="3.40.30.10">
    <property type="entry name" value="Glutaredoxin"/>
    <property type="match status" value="1"/>
</dbReference>
<dbReference type="Pfam" id="PF13409">
    <property type="entry name" value="GST_N_2"/>
    <property type="match status" value="1"/>
</dbReference>
<sequence length="198" mass="21593">MRILTNTTSPYARIARIALGEKGFDLSGTEIVNPWSDDPGLLALNSAARVPTIETDEGLPITESLLVVLWLERKVPEPSLLPGPLDRTISLAGRAMGVVDAMANIVINRMQVDPNFGEHRVGLKRRRTIVEGMRQLESDPPEYDGGTPSIAVIASVVALDYLALRFPGEPWVEAYPRLEDLRARVADRPAFAATAPSL</sequence>
<dbReference type="PROSITE" id="PS50404">
    <property type="entry name" value="GST_NTER"/>
    <property type="match status" value="1"/>
</dbReference>
<dbReference type="AlphaFoldDB" id="A0A7W6C0X9"/>
<dbReference type="Proteomes" id="UP000531216">
    <property type="component" value="Unassembled WGS sequence"/>
</dbReference>
<dbReference type="SUPFAM" id="SSF52833">
    <property type="entry name" value="Thioredoxin-like"/>
    <property type="match status" value="1"/>
</dbReference>
<keyword evidence="2" id="KW-0808">Transferase</keyword>
<reference evidence="2 3" key="1">
    <citation type="submission" date="2020-08" db="EMBL/GenBank/DDBJ databases">
        <title>Genomic Encyclopedia of Type Strains, Phase IV (KMG-IV): sequencing the most valuable type-strain genomes for metagenomic binning, comparative biology and taxonomic classification.</title>
        <authorList>
            <person name="Goeker M."/>
        </authorList>
    </citation>
    <scope>NUCLEOTIDE SEQUENCE [LARGE SCALE GENOMIC DNA]</scope>
    <source>
        <strain evidence="2 3">DSM 25024</strain>
    </source>
</reference>
<dbReference type="EMBL" id="JACIDO010000005">
    <property type="protein sequence ID" value="MBB3936432.1"/>
    <property type="molecule type" value="Genomic_DNA"/>
</dbReference>
<evidence type="ECO:0000259" key="1">
    <source>
        <dbReference type="PROSITE" id="PS50404"/>
    </source>
</evidence>
<dbReference type="EC" id="2.5.1.18" evidence="2"/>
<dbReference type="SUPFAM" id="SSF47616">
    <property type="entry name" value="GST C-terminal domain-like"/>
    <property type="match status" value="1"/>
</dbReference>
<accession>A0A7W6C0X9</accession>
<comment type="caution">
    <text evidence="2">The sequence shown here is derived from an EMBL/GenBank/DDBJ whole genome shotgun (WGS) entry which is preliminary data.</text>
</comment>
<dbReference type="InterPro" id="IPR036282">
    <property type="entry name" value="Glutathione-S-Trfase_C_sf"/>
</dbReference>
<gene>
    <name evidence="2" type="ORF">GGR05_002586</name>
</gene>
<name>A0A7W6C0X9_9HYPH</name>
<dbReference type="OrthoDB" id="9795329at2"/>
<dbReference type="Gene3D" id="1.20.1050.10">
    <property type="match status" value="1"/>
</dbReference>
<organism evidence="2 3">
    <name type="scientific">Aureimonas phyllosphaerae</name>
    <dbReference type="NCBI Taxonomy" id="1166078"/>
    <lineage>
        <taxon>Bacteria</taxon>
        <taxon>Pseudomonadati</taxon>
        <taxon>Pseudomonadota</taxon>
        <taxon>Alphaproteobacteria</taxon>
        <taxon>Hyphomicrobiales</taxon>
        <taxon>Aurantimonadaceae</taxon>
        <taxon>Aureimonas</taxon>
    </lineage>
</organism>
<dbReference type="RefSeq" id="WP_090962931.1">
    <property type="nucleotide sequence ID" value="NZ_FOOA01000007.1"/>
</dbReference>